<reference evidence="1" key="1">
    <citation type="submission" date="2020-06" db="EMBL/GenBank/DDBJ databases">
        <title>WGS assembly of Ceratodon purpureus strain R40.</title>
        <authorList>
            <person name="Carey S.B."/>
            <person name="Jenkins J."/>
            <person name="Shu S."/>
            <person name="Lovell J.T."/>
            <person name="Sreedasyam A."/>
            <person name="Maumus F."/>
            <person name="Tiley G.P."/>
            <person name="Fernandez-Pozo N."/>
            <person name="Barry K."/>
            <person name="Chen C."/>
            <person name="Wang M."/>
            <person name="Lipzen A."/>
            <person name="Daum C."/>
            <person name="Saski C.A."/>
            <person name="Payton A.C."/>
            <person name="Mcbreen J.C."/>
            <person name="Conrad R.E."/>
            <person name="Kollar L.M."/>
            <person name="Olsson S."/>
            <person name="Huttunen S."/>
            <person name="Landis J.B."/>
            <person name="Wickett N.J."/>
            <person name="Johnson M.G."/>
            <person name="Rensing S.A."/>
            <person name="Grimwood J."/>
            <person name="Schmutz J."/>
            <person name="Mcdaniel S.F."/>
        </authorList>
    </citation>
    <scope>NUCLEOTIDE SEQUENCE</scope>
    <source>
        <strain evidence="1">R40</strain>
    </source>
</reference>
<dbReference type="Proteomes" id="UP000822688">
    <property type="component" value="Chromosome V"/>
</dbReference>
<name>A0A8T0HLB7_CERPU</name>
<protein>
    <submittedName>
        <fullName evidence="1">Uncharacterized protein</fullName>
    </submittedName>
</protein>
<accession>A0A8T0HLB7</accession>
<evidence type="ECO:0000313" key="1">
    <source>
        <dbReference type="EMBL" id="KAG0571498.1"/>
    </source>
</evidence>
<dbReference type="AlphaFoldDB" id="A0A8T0HLB7"/>
<proteinExistence type="predicted"/>
<organism evidence="1 2">
    <name type="scientific">Ceratodon purpureus</name>
    <name type="common">Fire moss</name>
    <name type="synonym">Dicranum purpureum</name>
    <dbReference type="NCBI Taxonomy" id="3225"/>
    <lineage>
        <taxon>Eukaryota</taxon>
        <taxon>Viridiplantae</taxon>
        <taxon>Streptophyta</taxon>
        <taxon>Embryophyta</taxon>
        <taxon>Bryophyta</taxon>
        <taxon>Bryophytina</taxon>
        <taxon>Bryopsida</taxon>
        <taxon>Dicranidae</taxon>
        <taxon>Pseudoditrichales</taxon>
        <taxon>Ditrichaceae</taxon>
        <taxon>Ceratodon</taxon>
    </lineage>
</organism>
<comment type="caution">
    <text evidence="1">The sequence shown here is derived from an EMBL/GenBank/DDBJ whole genome shotgun (WGS) entry which is preliminary data.</text>
</comment>
<sequence length="230" mass="26762">MLICPSDIKQEEEEEEQDARRKKCQHLQKKRHSYNMWFTKELFPPIQEAVKRYGRTQAAIHYLEIAFRTPAGPSPYKKLGRSSLYDWFDEKGELQANYKETANLGHHPKNQDQNLPILENYPHICDQLVSKLQKMREAGQTLLISIVQPMLRGMFEALAPQLLDDRPGGFTVSRQWTNDFMKVYMNWTIRKGTTAASKLPLDWMEQGLNMNYKVAYLAKVYGIPPSLVIN</sequence>
<keyword evidence="2" id="KW-1185">Reference proteome</keyword>
<dbReference type="EMBL" id="CM026426">
    <property type="protein sequence ID" value="KAG0571498.1"/>
    <property type="molecule type" value="Genomic_DNA"/>
</dbReference>
<gene>
    <name evidence="1" type="ORF">KC19_VG016400</name>
</gene>
<evidence type="ECO:0000313" key="2">
    <source>
        <dbReference type="Proteomes" id="UP000822688"/>
    </source>
</evidence>